<feature type="region of interest" description="Disordered" evidence="1">
    <location>
        <begin position="481"/>
        <end position="500"/>
    </location>
</feature>
<evidence type="ECO:0000259" key="3">
    <source>
        <dbReference type="Pfam" id="PF07693"/>
    </source>
</evidence>
<dbReference type="KEGG" id="hhg:XM38_052460"/>
<dbReference type="PANTHER" id="PTHR22674">
    <property type="entry name" value="NTPASE, KAP FAMILY P-LOOP DOMAIN-CONTAINING 1"/>
    <property type="match status" value="1"/>
</dbReference>
<dbReference type="InterPro" id="IPR052754">
    <property type="entry name" value="NTPase_KAP_P-loop"/>
</dbReference>
<feature type="region of interest" description="Disordered" evidence="1">
    <location>
        <begin position="1"/>
        <end position="40"/>
    </location>
</feature>
<feature type="compositionally biased region" description="Polar residues" evidence="1">
    <location>
        <begin position="1"/>
        <end position="19"/>
    </location>
</feature>
<proteinExistence type="predicted"/>
<reference evidence="4 5" key="1">
    <citation type="journal article" date="2016" name="Biochim. Biophys. Acta">
        <title>Characterization of red-shifted phycobilisomes isolated from the chlorophyll f-containing cyanobacterium Halomicronema hongdechloris.</title>
        <authorList>
            <person name="Li Y."/>
            <person name="Lin Y."/>
            <person name="Garvey C.J."/>
            <person name="Birch D."/>
            <person name="Corkery R.W."/>
            <person name="Loughlin P.C."/>
            <person name="Scheer H."/>
            <person name="Willows R.D."/>
            <person name="Chen M."/>
        </authorList>
    </citation>
    <scope>NUCLEOTIDE SEQUENCE [LARGE SCALE GENOMIC DNA]</scope>
    <source>
        <strain evidence="4 5">C2206</strain>
    </source>
</reference>
<feature type="domain" description="KAP NTPase" evidence="3">
    <location>
        <begin position="60"/>
        <end position="438"/>
    </location>
</feature>
<dbReference type="Gene3D" id="3.40.50.300">
    <property type="entry name" value="P-loop containing nucleotide triphosphate hydrolases"/>
    <property type="match status" value="1"/>
</dbReference>
<name>A0A1Z3HVD1_9CYAN</name>
<dbReference type="Proteomes" id="UP000191901">
    <property type="component" value="Chromosome"/>
</dbReference>
<evidence type="ECO:0000313" key="5">
    <source>
        <dbReference type="Proteomes" id="UP000191901"/>
    </source>
</evidence>
<dbReference type="OrthoDB" id="9806479at2"/>
<feature type="transmembrane region" description="Helical" evidence="2">
    <location>
        <begin position="176"/>
        <end position="198"/>
    </location>
</feature>
<evidence type="ECO:0000313" key="4">
    <source>
        <dbReference type="EMBL" id="ASC74271.1"/>
    </source>
</evidence>
<keyword evidence="5" id="KW-1185">Reference proteome</keyword>
<keyword evidence="2" id="KW-0472">Membrane</keyword>
<dbReference type="InterPro" id="IPR027417">
    <property type="entry name" value="P-loop_NTPase"/>
</dbReference>
<feature type="compositionally biased region" description="Polar residues" evidence="1">
    <location>
        <begin position="230"/>
        <end position="239"/>
    </location>
</feature>
<dbReference type="EMBL" id="CP021983">
    <property type="protein sequence ID" value="ASC74271.1"/>
    <property type="molecule type" value="Genomic_DNA"/>
</dbReference>
<feature type="compositionally biased region" description="Polar residues" evidence="1">
    <location>
        <begin position="485"/>
        <end position="496"/>
    </location>
</feature>
<dbReference type="RefSeq" id="WP_088431438.1">
    <property type="nucleotide sequence ID" value="NZ_CP021983.2"/>
</dbReference>
<gene>
    <name evidence="4" type="ORF">XM38_052460</name>
</gene>
<dbReference type="PANTHER" id="PTHR22674:SF6">
    <property type="entry name" value="NTPASE KAP FAMILY P-LOOP DOMAIN-CONTAINING PROTEIN 1"/>
    <property type="match status" value="1"/>
</dbReference>
<protein>
    <recommendedName>
        <fullName evidence="3">KAP NTPase domain-containing protein</fullName>
    </recommendedName>
</protein>
<sequence length="540" mass="60641">MTNPNQVTPNPEDNDQSAQSPPLESTETEEPQGEASQNPEASIALANISDQLSEADSLGFQPYVLAIAEFLTSEKTQPPLTLSVEGKWGSGKSSLMKQVQLEIERIEENRHRPKPKTVWFNAWRHDKVEALWAAFALEFLQQITTPQTMGERWSIWKGSWKLFWQRLKWRENWGDLIRILSLSVFFVSFAVALPVLVWRVGLDGVNQLSDQIVCRLSPQSETENSDPSDTDNSNPQNSEACLNFEADRSTSGSILNWLLFLGGFAGSTTGSLALLVKLGEIVGNPKNDLKQYLESPDYQGQVAFIEEFHRDFAKIVSAYAGKGSKVYVFIDDLDRCEMAKAADLMQGLNLMIANDPHLIFILGMDREKVAAVIALKQKDIMPYLQSSAMVLNATTQASRTELRGLEYGYEFIEKFVQLPFQVPQPSEREFVSFLATLSPQQPLASESAVSRRKPLLSNSWAVRWKKLTAWSRRRLNIPAEPATTLGESETGANPVNRSEEISVESTITQQVYDIKYTNDSELVKQIVLRMAPILDYSNHS</sequence>
<evidence type="ECO:0000256" key="2">
    <source>
        <dbReference type="SAM" id="Phobius"/>
    </source>
</evidence>
<dbReference type="AlphaFoldDB" id="A0A1Z3HVD1"/>
<feature type="transmembrane region" description="Helical" evidence="2">
    <location>
        <begin position="254"/>
        <end position="276"/>
    </location>
</feature>
<keyword evidence="2" id="KW-0812">Transmembrane</keyword>
<accession>A0A1Z3HVD1</accession>
<organism evidence="4 5">
    <name type="scientific">Halomicronema hongdechloris C2206</name>
    <dbReference type="NCBI Taxonomy" id="1641165"/>
    <lineage>
        <taxon>Bacteria</taxon>
        <taxon>Bacillati</taxon>
        <taxon>Cyanobacteriota</taxon>
        <taxon>Cyanophyceae</taxon>
        <taxon>Nodosilineales</taxon>
        <taxon>Nodosilineaceae</taxon>
        <taxon>Halomicronema</taxon>
    </lineage>
</organism>
<dbReference type="InterPro" id="IPR011646">
    <property type="entry name" value="KAP_P-loop"/>
</dbReference>
<dbReference type="Pfam" id="PF07693">
    <property type="entry name" value="KAP_NTPase"/>
    <property type="match status" value="1"/>
</dbReference>
<evidence type="ECO:0000256" key="1">
    <source>
        <dbReference type="SAM" id="MobiDB-lite"/>
    </source>
</evidence>
<dbReference type="SUPFAM" id="SSF52540">
    <property type="entry name" value="P-loop containing nucleoside triphosphate hydrolases"/>
    <property type="match status" value="1"/>
</dbReference>
<feature type="region of interest" description="Disordered" evidence="1">
    <location>
        <begin position="217"/>
        <end position="239"/>
    </location>
</feature>
<keyword evidence="2" id="KW-1133">Transmembrane helix</keyword>